<evidence type="ECO:0000256" key="3">
    <source>
        <dbReference type="ARBA" id="ARBA00022643"/>
    </source>
</evidence>
<keyword evidence="6" id="KW-0560">Oxidoreductase</keyword>
<dbReference type="InterPro" id="IPR002563">
    <property type="entry name" value="Flavin_Rdtase-like_dom"/>
</dbReference>
<feature type="domain" description="Flavin reductase like" evidence="5">
    <location>
        <begin position="21"/>
        <end position="175"/>
    </location>
</feature>
<organism evidence="6 7">
    <name type="scientific">Marinobacter xestospongiae</name>
    <dbReference type="NCBI Taxonomy" id="994319"/>
    <lineage>
        <taxon>Bacteria</taxon>
        <taxon>Pseudomonadati</taxon>
        <taxon>Pseudomonadota</taxon>
        <taxon>Gammaproteobacteria</taxon>
        <taxon>Pseudomonadales</taxon>
        <taxon>Marinobacteraceae</taxon>
        <taxon>Marinobacter</taxon>
    </lineage>
</organism>
<dbReference type="EMBL" id="JAWIIJ010000007">
    <property type="protein sequence ID" value="MDV2079367.1"/>
    <property type="molecule type" value="Genomic_DNA"/>
</dbReference>
<evidence type="ECO:0000259" key="5">
    <source>
        <dbReference type="SMART" id="SM00903"/>
    </source>
</evidence>
<sequence>MIMDFEGMPSRQIYHAITQTLIPRPVAWVLSENPDGDYNLAPFSFFTAITSNPPLLMLSVGRKPEGEFKDTRTNIEARKQFTVHIAHRELAPAMTETSRGLPHGESELDRIGLELVDFDGFAVPRLADCRIAMACELYDIQEIGAAPQTLVFGRIRQLYVDDAAAKLAEDGRFTVDAATVDPIGRLGGSEYVTFGEVLTIPRPE</sequence>
<dbReference type="PANTHER" id="PTHR33798:SF5">
    <property type="entry name" value="FLAVIN REDUCTASE LIKE DOMAIN-CONTAINING PROTEIN"/>
    <property type="match status" value="1"/>
</dbReference>
<evidence type="ECO:0000256" key="1">
    <source>
        <dbReference type="ARBA" id="ARBA00001917"/>
    </source>
</evidence>
<reference evidence="6 7" key="1">
    <citation type="submission" date="2023-10" db="EMBL/GenBank/DDBJ databases">
        <title>Characteristics and mechanism of a salt-tolerant marine origin heterotrophic nitrifying- aerobic denitrifying bacteria Marinobacter xestospongiae HN1.</title>
        <authorList>
            <person name="Qi R."/>
        </authorList>
    </citation>
    <scope>NUCLEOTIDE SEQUENCE [LARGE SCALE GENOMIC DNA]</scope>
    <source>
        <strain evidence="6 7">HN1</strain>
    </source>
</reference>
<keyword evidence="2" id="KW-0285">Flavoprotein</keyword>
<comment type="cofactor">
    <cofactor evidence="1">
        <name>FMN</name>
        <dbReference type="ChEBI" id="CHEBI:58210"/>
    </cofactor>
</comment>
<dbReference type="Pfam" id="PF01613">
    <property type="entry name" value="Flavin_Reduct"/>
    <property type="match status" value="1"/>
</dbReference>
<evidence type="ECO:0000313" key="7">
    <source>
        <dbReference type="Proteomes" id="UP001269819"/>
    </source>
</evidence>
<evidence type="ECO:0000256" key="4">
    <source>
        <dbReference type="ARBA" id="ARBA00038054"/>
    </source>
</evidence>
<proteinExistence type="inferred from homology"/>
<keyword evidence="3" id="KW-0288">FMN</keyword>
<evidence type="ECO:0000313" key="6">
    <source>
        <dbReference type="EMBL" id="MDV2079367.1"/>
    </source>
</evidence>
<dbReference type="RefSeq" id="WP_316973930.1">
    <property type="nucleotide sequence ID" value="NZ_JAWIIJ010000007.1"/>
</dbReference>
<evidence type="ECO:0000256" key="2">
    <source>
        <dbReference type="ARBA" id="ARBA00022630"/>
    </source>
</evidence>
<dbReference type="SMART" id="SM00903">
    <property type="entry name" value="Flavin_Reduct"/>
    <property type="match status" value="1"/>
</dbReference>
<dbReference type="EC" id="1.5.1.-" evidence="6"/>
<dbReference type="SUPFAM" id="SSF50475">
    <property type="entry name" value="FMN-binding split barrel"/>
    <property type="match status" value="1"/>
</dbReference>
<accession>A0ABU3VZI3</accession>
<dbReference type="InterPro" id="IPR012349">
    <property type="entry name" value="Split_barrel_FMN-bd"/>
</dbReference>
<gene>
    <name evidence="6" type="ORF">RYS15_11755</name>
</gene>
<dbReference type="PANTHER" id="PTHR33798">
    <property type="entry name" value="FLAVOPROTEIN OXYGENASE"/>
    <property type="match status" value="1"/>
</dbReference>
<comment type="similarity">
    <text evidence="4">Belongs to the flavoredoxin family.</text>
</comment>
<dbReference type="Gene3D" id="2.30.110.10">
    <property type="entry name" value="Electron Transport, Fmn-binding Protein, Chain A"/>
    <property type="match status" value="1"/>
</dbReference>
<dbReference type="Proteomes" id="UP001269819">
    <property type="component" value="Unassembled WGS sequence"/>
</dbReference>
<name>A0ABU3VZI3_9GAMM</name>
<protein>
    <submittedName>
        <fullName evidence="6">Flavin reductase family protein</fullName>
        <ecNumber evidence="6">1.5.1.-</ecNumber>
    </submittedName>
</protein>
<keyword evidence="7" id="KW-1185">Reference proteome</keyword>
<dbReference type="GO" id="GO:0016491">
    <property type="term" value="F:oxidoreductase activity"/>
    <property type="evidence" value="ECO:0007669"/>
    <property type="project" value="UniProtKB-KW"/>
</dbReference>
<comment type="caution">
    <text evidence="6">The sequence shown here is derived from an EMBL/GenBank/DDBJ whole genome shotgun (WGS) entry which is preliminary data.</text>
</comment>